<reference evidence="1" key="1">
    <citation type="submission" date="2021-02" db="EMBL/GenBank/DDBJ databases">
        <authorList>
            <person name="Nowell W R."/>
        </authorList>
    </citation>
    <scope>NUCLEOTIDE SEQUENCE</scope>
</reference>
<dbReference type="Proteomes" id="UP000663854">
    <property type="component" value="Unassembled WGS sequence"/>
</dbReference>
<dbReference type="AlphaFoldDB" id="A0A815PBN6"/>
<name>A0A815PBN6_9BILA</name>
<sequence length="21" mass="2594">FGFNADPFHDHLFHVYRFNVN</sequence>
<keyword evidence="4" id="KW-1185">Reference proteome</keyword>
<evidence type="ECO:0000313" key="2">
    <source>
        <dbReference type="EMBL" id="CAF1637499.1"/>
    </source>
</evidence>
<dbReference type="EMBL" id="CAJNOL010008601">
    <property type="protein sequence ID" value="CAF1637499.1"/>
    <property type="molecule type" value="Genomic_DNA"/>
</dbReference>
<proteinExistence type="predicted"/>
<evidence type="ECO:0000313" key="3">
    <source>
        <dbReference type="Proteomes" id="UP000663854"/>
    </source>
</evidence>
<dbReference type="EMBL" id="CAJNOH010006988">
    <property type="protein sequence ID" value="CAF1446716.1"/>
    <property type="molecule type" value="Genomic_DNA"/>
</dbReference>
<organism evidence="1 3">
    <name type="scientific">Rotaria sordida</name>
    <dbReference type="NCBI Taxonomy" id="392033"/>
    <lineage>
        <taxon>Eukaryota</taxon>
        <taxon>Metazoa</taxon>
        <taxon>Spiralia</taxon>
        <taxon>Gnathifera</taxon>
        <taxon>Rotifera</taxon>
        <taxon>Eurotatoria</taxon>
        <taxon>Bdelloidea</taxon>
        <taxon>Philodinida</taxon>
        <taxon>Philodinidae</taxon>
        <taxon>Rotaria</taxon>
    </lineage>
</organism>
<evidence type="ECO:0000313" key="4">
    <source>
        <dbReference type="Proteomes" id="UP000663870"/>
    </source>
</evidence>
<accession>A0A815PBN6</accession>
<comment type="caution">
    <text evidence="1">The sequence shown here is derived from an EMBL/GenBank/DDBJ whole genome shotgun (WGS) entry which is preliminary data.</text>
</comment>
<dbReference type="Proteomes" id="UP000663870">
    <property type="component" value="Unassembled WGS sequence"/>
</dbReference>
<protein>
    <submittedName>
        <fullName evidence="1">Uncharacterized protein</fullName>
    </submittedName>
</protein>
<gene>
    <name evidence="2" type="ORF">JXQ802_LOCUS52703</name>
    <name evidence="1" type="ORF">PYM288_LOCUS36369</name>
</gene>
<evidence type="ECO:0000313" key="1">
    <source>
        <dbReference type="EMBL" id="CAF1446716.1"/>
    </source>
</evidence>
<feature type="non-terminal residue" evidence="1">
    <location>
        <position position="1"/>
    </location>
</feature>